<dbReference type="InterPro" id="IPR008719">
    <property type="entry name" value="N2O_reductase_NosL"/>
</dbReference>
<dbReference type="AlphaFoldDB" id="A0A1H2BGB8"/>
<evidence type="ECO:0000256" key="1">
    <source>
        <dbReference type="SAM" id="MobiDB-lite"/>
    </source>
</evidence>
<organism evidence="3 4">
    <name type="scientific">Bradyrhizobium canariense</name>
    <dbReference type="NCBI Taxonomy" id="255045"/>
    <lineage>
        <taxon>Bacteria</taxon>
        <taxon>Pseudomonadati</taxon>
        <taxon>Pseudomonadota</taxon>
        <taxon>Alphaproteobacteria</taxon>
        <taxon>Hyphomicrobiales</taxon>
        <taxon>Nitrobacteraceae</taxon>
        <taxon>Bradyrhizobium</taxon>
    </lineage>
</organism>
<dbReference type="Proteomes" id="UP000243904">
    <property type="component" value="Chromosome I"/>
</dbReference>
<evidence type="ECO:0000256" key="2">
    <source>
        <dbReference type="SAM" id="SignalP"/>
    </source>
</evidence>
<evidence type="ECO:0000313" key="3">
    <source>
        <dbReference type="EMBL" id="SDT57184.1"/>
    </source>
</evidence>
<dbReference type="PANTHER" id="PTHR41247">
    <property type="entry name" value="HTH-TYPE TRANSCRIPTIONAL REPRESSOR YCNK"/>
    <property type="match status" value="1"/>
</dbReference>
<dbReference type="Pfam" id="PF05573">
    <property type="entry name" value="NosL"/>
    <property type="match status" value="1"/>
</dbReference>
<feature type="chain" id="PRO_5009269918" evidence="2">
    <location>
        <begin position="23"/>
        <end position="179"/>
    </location>
</feature>
<feature type="region of interest" description="Disordered" evidence="1">
    <location>
        <begin position="160"/>
        <end position="179"/>
    </location>
</feature>
<accession>A0A1H2BGB8</accession>
<sequence>MKTFRFLVLISTLMLAACNESASVPTAQEPSRDTVAEFCGMSLHEHSGPKAQLFVRDRAEPYWFASVHDMFAFTFIPENQHPIVAIYVTDMGRVRNWDHPEPGTWVDAHKALFVIESNYRSGMNETEAVPFGAESDAQAFVAHNGGRMVRFDNMPMRYILPDQSSDVPSSRDRTGGQNE</sequence>
<dbReference type="PROSITE" id="PS51257">
    <property type="entry name" value="PROKAR_LIPOPROTEIN"/>
    <property type="match status" value="1"/>
</dbReference>
<reference evidence="4" key="1">
    <citation type="submission" date="2016-10" db="EMBL/GenBank/DDBJ databases">
        <authorList>
            <person name="Varghese N."/>
            <person name="Submissions S."/>
        </authorList>
    </citation>
    <scope>NUCLEOTIDE SEQUENCE [LARGE SCALE GENOMIC DNA]</scope>
    <source>
        <strain evidence="4">GAS369</strain>
    </source>
</reference>
<dbReference type="Gene3D" id="3.30.70.2060">
    <property type="match status" value="1"/>
</dbReference>
<evidence type="ECO:0000313" key="4">
    <source>
        <dbReference type="Proteomes" id="UP000243904"/>
    </source>
</evidence>
<feature type="signal peptide" evidence="2">
    <location>
        <begin position="1"/>
        <end position="22"/>
    </location>
</feature>
<dbReference type="RefSeq" id="WP_146690647.1">
    <property type="nucleotide sequence ID" value="NZ_LT629750.1"/>
</dbReference>
<gene>
    <name evidence="3" type="ORF">SAMN05444158_7140</name>
</gene>
<feature type="compositionally biased region" description="Basic and acidic residues" evidence="1">
    <location>
        <begin position="169"/>
        <end position="179"/>
    </location>
</feature>
<dbReference type="PANTHER" id="PTHR41247:SF1">
    <property type="entry name" value="HTH-TYPE TRANSCRIPTIONAL REPRESSOR YCNK"/>
    <property type="match status" value="1"/>
</dbReference>
<proteinExistence type="predicted"/>
<dbReference type="SUPFAM" id="SSF160387">
    <property type="entry name" value="NosL/MerB-like"/>
    <property type="match status" value="1"/>
</dbReference>
<keyword evidence="4" id="KW-1185">Reference proteome</keyword>
<name>A0A1H2BGB8_9BRAD</name>
<keyword evidence="2" id="KW-0732">Signal</keyword>
<dbReference type="EMBL" id="LT629750">
    <property type="protein sequence ID" value="SDT57184.1"/>
    <property type="molecule type" value="Genomic_DNA"/>
</dbReference>
<dbReference type="Gene3D" id="3.30.70.2050">
    <property type="match status" value="1"/>
</dbReference>
<protein>
    <submittedName>
        <fullName evidence="3">Copper chaperone NosL</fullName>
    </submittedName>
</protein>